<dbReference type="AlphaFoldDB" id="A0A5E4G3W1"/>
<dbReference type="Proteomes" id="UP000327085">
    <property type="component" value="Chromosome 6"/>
</dbReference>
<name>A0A5E4G3W1_PRUDU</name>
<proteinExistence type="predicted"/>
<reference evidence="2" key="1">
    <citation type="journal article" date="2020" name="Plant J.">
        <title>Transposons played a major role in the diversification between the closely related almond and peach genomes: results from the almond genome sequence.</title>
        <authorList>
            <person name="Alioto T."/>
            <person name="Alexiou K.G."/>
            <person name="Bardil A."/>
            <person name="Barteri F."/>
            <person name="Castanera R."/>
            <person name="Cruz F."/>
            <person name="Dhingra A."/>
            <person name="Duval H."/>
            <person name="Fernandez I Marti A."/>
            <person name="Frias L."/>
            <person name="Galan B."/>
            <person name="Garcia J.L."/>
            <person name="Howad W."/>
            <person name="Gomez-Garrido J."/>
            <person name="Gut M."/>
            <person name="Julca I."/>
            <person name="Morata J."/>
            <person name="Puigdomenech P."/>
            <person name="Ribeca P."/>
            <person name="Rubio Cabetas M.J."/>
            <person name="Vlasova A."/>
            <person name="Wirthensohn M."/>
            <person name="Garcia-Mas J."/>
            <person name="Gabaldon T."/>
            <person name="Casacuberta J.M."/>
            <person name="Arus P."/>
        </authorList>
    </citation>
    <scope>NUCLEOTIDE SEQUENCE [LARGE SCALE GENOMIC DNA]</scope>
    <source>
        <strain evidence="2">cv. Texas</strain>
    </source>
</reference>
<dbReference type="EMBL" id="CABIKO010000326">
    <property type="protein sequence ID" value="VVA34302.1"/>
    <property type="molecule type" value="Genomic_DNA"/>
</dbReference>
<evidence type="ECO:0000313" key="2">
    <source>
        <dbReference type="Proteomes" id="UP000327085"/>
    </source>
</evidence>
<accession>A0A5E4G3W1</accession>
<dbReference type="Gramene" id="VVA34302">
    <property type="protein sequence ID" value="VVA34302"/>
    <property type="gene ID" value="Prudul26B019247"/>
</dbReference>
<evidence type="ECO:0000313" key="1">
    <source>
        <dbReference type="EMBL" id="VVA34302.1"/>
    </source>
</evidence>
<dbReference type="InParanoid" id="A0A5E4G3W1"/>
<gene>
    <name evidence="1" type="ORF">ALMOND_2B019247</name>
</gene>
<organism evidence="1 2">
    <name type="scientific">Prunus dulcis</name>
    <name type="common">Almond</name>
    <name type="synonym">Amygdalus dulcis</name>
    <dbReference type="NCBI Taxonomy" id="3755"/>
    <lineage>
        <taxon>Eukaryota</taxon>
        <taxon>Viridiplantae</taxon>
        <taxon>Streptophyta</taxon>
        <taxon>Embryophyta</taxon>
        <taxon>Tracheophyta</taxon>
        <taxon>Spermatophyta</taxon>
        <taxon>Magnoliopsida</taxon>
        <taxon>eudicotyledons</taxon>
        <taxon>Gunneridae</taxon>
        <taxon>Pentapetalae</taxon>
        <taxon>rosids</taxon>
        <taxon>fabids</taxon>
        <taxon>Rosales</taxon>
        <taxon>Rosaceae</taxon>
        <taxon>Amygdaloideae</taxon>
        <taxon>Amygdaleae</taxon>
        <taxon>Prunus</taxon>
    </lineage>
</organism>
<protein>
    <submittedName>
        <fullName evidence="1">Uncharacterized protein</fullName>
    </submittedName>
</protein>
<sequence>MNLDRAIRVGPTRFDEVSFRVSSRGFSVFSGLKNFIGWVSQKRVSCALRIWIRLSRMEMEQMG</sequence>